<organism evidence="2 3">
    <name type="scientific">Fusarium oxysporum f. sp. rapae</name>
    <dbReference type="NCBI Taxonomy" id="485398"/>
    <lineage>
        <taxon>Eukaryota</taxon>
        <taxon>Fungi</taxon>
        <taxon>Dikarya</taxon>
        <taxon>Ascomycota</taxon>
        <taxon>Pezizomycotina</taxon>
        <taxon>Sordariomycetes</taxon>
        <taxon>Hypocreomycetidae</taxon>
        <taxon>Hypocreales</taxon>
        <taxon>Nectriaceae</taxon>
        <taxon>Fusarium</taxon>
        <taxon>Fusarium oxysporum species complex</taxon>
    </lineage>
</organism>
<accession>A0A8J5P957</accession>
<gene>
    <name evidence="2" type="ORF">Forpe1208_v007085</name>
</gene>
<evidence type="ECO:0000313" key="2">
    <source>
        <dbReference type="EMBL" id="KAG7414512.1"/>
    </source>
</evidence>
<protein>
    <submittedName>
        <fullName evidence="2">Uncharacterized protein</fullName>
    </submittedName>
</protein>
<reference evidence="2" key="1">
    <citation type="submission" date="2021-04" db="EMBL/GenBank/DDBJ databases">
        <title>First draft genome resource for Brassicaceae pathogens Fusarium oxysporum f. sp. raphani and Fusarium oxysporum f. sp. rapae.</title>
        <authorList>
            <person name="Asai S."/>
        </authorList>
    </citation>
    <scope>NUCLEOTIDE SEQUENCE</scope>
    <source>
        <strain evidence="2">Tf1208</strain>
    </source>
</reference>
<evidence type="ECO:0000313" key="3">
    <source>
        <dbReference type="Proteomes" id="UP000694050"/>
    </source>
</evidence>
<feature type="compositionally biased region" description="Polar residues" evidence="1">
    <location>
        <begin position="1"/>
        <end position="11"/>
    </location>
</feature>
<name>A0A8J5P957_FUSOX</name>
<evidence type="ECO:0000256" key="1">
    <source>
        <dbReference type="SAM" id="MobiDB-lite"/>
    </source>
</evidence>
<feature type="region of interest" description="Disordered" evidence="1">
    <location>
        <begin position="1"/>
        <end position="40"/>
    </location>
</feature>
<proteinExistence type="predicted"/>
<comment type="caution">
    <text evidence="2">The sequence shown here is derived from an EMBL/GenBank/DDBJ whole genome shotgun (WGS) entry which is preliminary data.</text>
</comment>
<feature type="compositionally biased region" description="Polar residues" evidence="1">
    <location>
        <begin position="28"/>
        <end position="40"/>
    </location>
</feature>
<dbReference type="AlphaFoldDB" id="A0A8J5P957"/>
<sequence>MAIASNNTPSTEGHAPPPPNVHGVEKPVQNSSGEAETDQSTESAIFRLKAAWITETIDVSLKVGDAGIAFMIAPSFLALVSILVALGDPKGSAGLGSGNQGHTAYSHMSLKYFRPSPTSRPRHLCAFTLLLCKARGGMSRNANLRLTKKTVQHFLCALQPQKG</sequence>
<dbReference type="Proteomes" id="UP000694050">
    <property type="component" value="Unassembled WGS sequence"/>
</dbReference>
<dbReference type="EMBL" id="JAELUQ010000005">
    <property type="protein sequence ID" value="KAG7414512.1"/>
    <property type="molecule type" value="Genomic_DNA"/>
</dbReference>